<dbReference type="GO" id="GO:0008017">
    <property type="term" value="F:microtubule binding"/>
    <property type="evidence" value="ECO:0007669"/>
    <property type="project" value="TreeGrafter"/>
</dbReference>
<dbReference type="GO" id="GO:0005874">
    <property type="term" value="C:microtubule"/>
    <property type="evidence" value="ECO:0007669"/>
    <property type="project" value="TreeGrafter"/>
</dbReference>
<dbReference type="InterPro" id="IPR000375">
    <property type="entry name" value="Dynamin_stalk"/>
</dbReference>
<dbReference type="Gene3D" id="3.40.50.300">
    <property type="entry name" value="P-loop containing nucleotide triphosphate hydrolases"/>
    <property type="match status" value="1"/>
</dbReference>
<sequence>MQHVDDLQNQAALRLARDADPDGERTIGVLTKPDALTKGAVGNRQKWRDVIEGKSHPLKHGYYCVRLPDDDERKRNLSRAESQKIAADFFEAIAPWNAIADRNRFGVPNFVANISELLVKLIEKNLTKLKEKVQQLLDDCEAQLRLLPVLTMGEPMTEVCSRITQFCADFQSAVFGESHKLELVQPNKRRYNGLKDEIFRTRPNFTTSLIIRDADYVKETSPQPAGPVIDLNHVKQAIADSVGWELPTHVPYDATKNFIRGFTSQWDGLALSCFNDIFATTSDFVQECVRKHFGQFKSFETQVAAIVQHDLDQCRDGTQHTLNDLLLKLEQVPFHTQNTEFFRSQWQFWCQYYHGRSGHHWCNFERTHNDEAIQVMAVVRAYFEVAYKRVIDYVPLTIEHELNQTLAAHFQDSLLNRFLGKMGTPDQMKALLTEDPSLAKKREFLEDRRTRLQQIKRRLEEVRKDVVNGVDDASVEHQSY</sequence>
<keyword evidence="4" id="KW-1185">Reference proteome</keyword>
<comment type="caution">
    <text evidence="3">The sequence shown here is derived from an EMBL/GenBank/DDBJ whole genome shotgun (WGS) entry which is preliminary data.</text>
</comment>
<dbReference type="GO" id="GO:0005525">
    <property type="term" value="F:GTP binding"/>
    <property type="evidence" value="ECO:0007669"/>
    <property type="project" value="InterPro"/>
</dbReference>
<dbReference type="GO" id="GO:0000266">
    <property type="term" value="P:mitochondrial fission"/>
    <property type="evidence" value="ECO:0007669"/>
    <property type="project" value="TreeGrafter"/>
</dbReference>
<protein>
    <recommendedName>
        <fullName evidence="2">GED domain-containing protein</fullName>
    </recommendedName>
</protein>
<dbReference type="OrthoDB" id="5061070at2759"/>
<dbReference type="SMART" id="SM00302">
    <property type="entry name" value="GED"/>
    <property type="match status" value="1"/>
</dbReference>
<evidence type="ECO:0000313" key="4">
    <source>
        <dbReference type="Proteomes" id="UP000775547"/>
    </source>
</evidence>
<dbReference type="Pfam" id="PF02212">
    <property type="entry name" value="GED"/>
    <property type="match status" value="1"/>
</dbReference>
<dbReference type="Proteomes" id="UP000775547">
    <property type="component" value="Unassembled WGS sequence"/>
</dbReference>
<dbReference type="SUPFAM" id="SSF52540">
    <property type="entry name" value="P-loop containing nucleoside triphosphate hydrolases"/>
    <property type="match status" value="1"/>
</dbReference>
<dbReference type="PRINTS" id="PR00195">
    <property type="entry name" value="DYNAMIN"/>
</dbReference>
<dbReference type="Pfam" id="PF01031">
    <property type="entry name" value="Dynamin_M"/>
    <property type="match status" value="1"/>
</dbReference>
<evidence type="ECO:0000313" key="3">
    <source>
        <dbReference type="EMBL" id="KAG5640430.1"/>
    </source>
</evidence>
<dbReference type="GO" id="GO:0016020">
    <property type="term" value="C:membrane"/>
    <property type="evidence" value="ECO:0007669"/>
    <property type="project" value="TreeGrafter"/>
</dbReference>
<evidence type="ECO:0000256" key="1">
    <source>
        <dbReference type="SAM" id="Coils"/>
    </source>
</evidence>
<dbReference type="InterPro" id="IPR022812">
    <property type="entry name" value="Dynamin"/>
</dbReference>
<proteinExistence type="predicted"/>
<keyword evidence="1" id="KW-0175">Coiled coil</keyword>
<dbReference type="GO" id="GO:0016559">
    <property type="term" value="P:peroxisome fission"/>
    <property type="evidence" value="ECO:0007669"/>
    <property type="project" value="TreeGrafter"/>
</dbReference>
<reference evidence="3" key="2">
    <citation type="submission" date="2021-10" db="EMBL/GenBank/DDBJ databases">
        <title>Phylogenomics reveals ancestral predisposition of the termite-cultivated fungus Termitomyces towards a domesticated lifestyle.</title>
        <authorList>
            <person name="Auxier B."/>
            <person name="Grum-Grzhimaylo A."/>
            <person name="Cardenas M.E."/>
            <person name="Lodge J.D."/>
            <person name="Laessoe T."/>
            <person name="Pedersen O."/>
            <person name="Smith M.E."/>
            <person name="Kuyper T.W."/>
            <person name="Franco-Molano E.A."/>
            <person name="Baroni T.J."/>
            <person name="Aanen D.K."/>
        </authorList>
    </citation>
    <scope>NUCLEOTIDE SEQUENCE</scope>
    <source>
        <strain evidence="3">AP01</strain>
        <tissue evidence="3">Mycelium</tissue>
    </source>
</reference>
<dbReference type="PANTHER" id="PTHR11566">
    <property type="entry name" value="DYNAMIN"/>
    <property type="match status" value="1"/>
</dbReference>
<accession>A0A9P7G067</accession>
<dbReference type="GO" id="GO:0006897">
    <property type="term" value="P:endocytosis"/>
    <property type="evidence" value="ECO:0007669"/>
    <property type="project" value="TreeGrafter"/>
</dbReference>
<dbReference type="InterPro" id="IPR003130">
    <property type="entry name" value="GED"/>
</dbReference>
<dbReference type="Gene3D" id="1.20.120.1240">
    <property type="entry name" value="Dynamin, middle domain"/>
    <property type="match status" value="1"/>
</dbReference>
<dbReference type="EMBL" id="JABCKV010000738">
    <property type="protein sequence ID" value="KAG5640430.1"/>
    <property type="molecule type" value="Genomic_DNA"/>
</dbReference>
<evidence type="ECO:0000259" key="2">
    <source>
        <dbReference type="PROSITE" id="PS51388"/>
    </source>
</evidence>
<dbReference type="GO" id="GO:0048312">
    <property type="term" value="P:intracellular distribution of mitochondria"/>
    <property type="evidence" value="ECO:0007669"/>
    <property type="project" value="TreeGrafter"/>
</dbReference>
<reference evidence="3" key="1">
    <citation type="submission" date="2020-07" db="EMBL/GenBank/DDBJ databases">
        <authorList>
            <person name="Nieuwenhuis M."/>
            <person name="Van De Peppel L.J.J."/>
        </authorList>
    </citation>
    <scope>NUCLEOTIDE SEQUENCE</scope>
    <source>
        <strain evidence="3">AP01</strain>
        <tissue evidence="3">Mycelium</tissue>
    </source>
</reference>
<dbReference type="PROSITE" id="PS51388">
    <property type="entry name" value="GED"/>
    <property type="match status" value="1"/>
</dbReference>
<feature type="coiled-coil region" evidence="1">
    <location>
        <begin position="119"/>
        <end position="146"/>
    </location>
</feature>
<organism evidence="3 4">
    <name type="scientific">Asterophora parasitica</name>
    <dbReference type="NCBI Taxonomy" id="117018"/>
    <lineage>
        <taxon>Eukaryota</taxon>
        <taxon>Fungi</taxon>
        <taxon>Dikarya</taxon>
        <taxon>Basidiomycota</taxon>
        <taxon>Agaricomycotina</taxon>
        <taxon>Agaricomycetes</taxon>
        <taxon>Agaricomycetidae</taxon>
        <taxon>Agaricales</taxon>
        <taxon>Tricholomatineae</taxon>
        <taxon>Lyophyllaceae</taxon>
        <taxon>Asterophora</taxon>
    </lineage>
</organism>
<dbReference type="InterPro" id="IPR020850">
    <property type="entry name" value="GED_dom"/>
</dbReference>
<name>A0A9P7G067_9AGAR</name>
<dbReference type="GO" id="GO:0005739">
    <property type="term" value="C:mitochondrion"/>
    <property type="evidence" value="ECO:0007669"/>
    <property type="project" value="TreeGrafter"/>
</dbReference>
<dbReference type="AlphaFoldDB" id="A0A9P7G067"/>
<dbReference type="InterPro" id="IPR027417">
    <property type="entry name" value="P-loop_NTPase"/>
</dbReference>
<dbReference type="PANTHER" id="PTHR11566:SF21">
    <property type="entry name" value="DYNAMIN RELATED PROTEIN 1, ISOFORM A"/>
    <property type="match status" value="1"/>
</dbReference>
<gene>
    <name evidence="3" type="ORF">DXG03_008696</name>
</gene>
<dbReference type="GO" id="GO:0003924">
    <property type="term" value="F:GTPase activity"/>
    <property type="evidence" value="ECO:0007669"/>
    <property type="project" value="InterPro"/>
</dbReference>
<feature type="domain" description="GED" evidence="2">
    <location>
        <begin position="372"/>
        <end position="467"/>
    </location>
</feature>